<organism evidence="1 2">
    <name type="scientific">Nocardiopsis algeriensis</name>
    <dbReference type="NCBI Taxonomy" id="1478215"/>
    <lineage>
        <taxon>Bacteria</taxon>
        <taxon>Bacillati</taxon>
        <taxon>Actinomycetota</taxon>
        <taxon>Actinomycetes</taxon>
        <taxon>Streptosporangiales</taxon>
        <taxon>Nocardiopsidaceae</taxon>
        <taxon>Nocardiopsis</taxon>
    </lineage>
</organism>
<dbReference type="PROSITE" id="PS51257">
    <property type="entry name" value="PROKAR_LIPOPROTEIN"/>
    <property type="match status" value="1"/>
</dbReference>
<accession>A0A841ITU5</accession>
<reference evidence="1 2" key="1">
    <citation type="submission" date="2020-08" db="EMBL/GenBank/DDBJ databases">
        <title>Genomic Encyclopedia of Type Strains, Phase III (KMG-III): the genomes of soil and plant-associated and newly described type strains.</title>
        <authorList>
            <person name="Whitman W."/>
        </authorList>
    </citation>
    <scope>NUCLEOTIDE SEQUENCE [LARGE SCALE GENOMIC DNA]</scope>
    <source>
        <strain evidence="1 2">CECT 8712</strain>
    </source>
</reference>
<evidence type="ECO:0000313" key="2">
    <source>
        <dbReference type="Proteomes" id="UP000536604"/>
    </source>
</evidence>
<comment type="caution">
    <text evidence="1">The sequence shown here is derived from an EMBL/GenBank/DDBJ whole genome shotgun (WGS) entry which is preliminary data.</text>
</comment>
<dbReference type="EMBL" id="JACHJO010000011">
    <property type="protein sequence ID" value="MBB6121592.1"/>
    <property type="molecule type" value="Genomic_DNA"/>
</dbReference>
<dbReference type="AlphaFoldDB" id="A0A841ITU5"/>
<evidence type="ECO:0008006" key="3">
    <source>
        <dbReference type="Google" id="ProtNLM"/>
    </source>
</evidence>
<name>A0A841ITU5_9ACTN</name>
<dbReference type="RefSeq" id="WP_184293047.1">
    <property type="nucleotide sequence ID" value="NZ_JACHJO010000011.1"/>
</dbReference>
<dbReference type="Proteomes" id="UP000536604">
    <property type="component" value="Unassembled WGS sequence"/>
</dbReference>
<proteinExistence type="predicted"/>
<gene>
    <name evidence="1" type="ORF">FHS13_003566</name>
</gene>
<keyword evidence="2" id="KW-1185">Reference proteome</keyword>
<sequence>MTSSDKTPTRTLAAAGAAALLALTGCSGGTAVFDFTEPMVEPAQSIEFRVPDELIEMSEDYAEIRVQESITVSSVESEDPSQCAVGYRFEYVDGGLERLLAYLEEEGEKDESEEERMAYALVGEPLDSIELSEDYSSAVVPVGCAVSPNDTENTVKIWFEQTPESGERSFAWAEITVMKSGDLFVHESEIIDGWQPDSDGNWIQVD</sequence>
<protein>
    <recommendedName>
        <fullName evidence="3">Lipoprotein</fullName>
    </recommendedName>
</protein>
<evidence type="ECO:0000313" key="1">
    <source>
        <dbReference type="EMBL" id="MBB6121592.1"/>
    </source>
</evidence>